<feature type="domain" description="HTH araC/xylS-type" evidence="5">
    <location>
        <begin position="286"/>
        <end position="390"/>
    </location>
</feature>
<dbReference type="PANTHER" id="PTHR43280:SF29">
    <property type="entry name" value="ARAC-FAMILY TRANSCRIPTIONAL REGULATOR"/>
    <property type="match status" value="1"/>
</dbReference>
<comment type="caution">
    <text evidence="6">The sequence shown here is derived from an EMBL/GenBank/DDBJ whole genome shotgun (WGS) entry which is preliminary data.</text>
</comment>
<evidence type="ECO:0000313" key="6">
    <source>
        <dbReference type="EMBL" id="MFD2247520.1"/>
    </source>
</evidence>
<reference evidence="7" key="1">
    <citation type="journal article" date="2019" name="Int. J. Syst. Evol. Microbiol.">
        <title>The Global Catalogue of Microorganisms (GCM) 10K type strain sequencing project: providing services to taxonomists for standard genome sequencing and annotation.</title>
        <authorList>
            <consortium name="The Broad Institute Genomics Platform"/>
            <consortium name="The Broad Institute Genome Sequencing Center for Infectious Disease"/>
            <person name="Wu L."/>
            <person name="Ma J."/>
        </authorList>
    </citation>
    <scope>NUCLEOTIDE SEQUENCE [LARGE SCALE GENOMIC DNA]</scope>
    <source>
        <strain evidence="7">CGMCC 4.1782</strain>
    </source>
</reference>
<keyword evidence="4" id="KW-0472">Membrane</keyword>
<evidence type="ECO:0000256" key="3">
    <source>
        <dbReference type="ARBA" id="ARBA00023163"/>
    </source>
</evidence>
<keyword evidence="2" id="KW-0238">DNA-binding</keyword>
<keyword evidence="7" id="KW-1185">Reference proteome</keyword>
<name>A0ABW5D1S8_9BACT</name>
<dbReference type="InterPro" id="IPR009057">
    <property type="entry name" value="Homeodomain-like_sf"/>
</dbReference>
<dbReference type="PROSITE" id="PS01124">
    <property type="entry name" value="HTH_ARAC_FAMILY_2"/>
    <property type="match status" value="1"/>
</dbReference>
<keyword evidence="4" id="KW-0812">Transmembrane</keyword>
<feature type="transmembrane region" description="Helical" evidence="4">
    <location>
        <begin position="138"/>
        <end position="160"/>
    </location>
</feature>
<keyword evidence="3" id="KW-0804">Transcription</keyword>
<dbReference type="Proteomes" id="UP001597374">
    <property type="component" value="Unassembled WGS sequence"/>
</dbReference>
<evidence type="ECO:0000256" key="2">
    <source>
        <dbReference type="ARBA" id="ARBA00023125"/>
    </source>
</evidence>
<gene>
    <name evidence="6" type="ORF">ACFSKP_14725</name>
</gene>
<evidence type="ECO:0000256" key="4">
    <source>
        <dbReference type="SAM" id="Phobius"/>
    </source>
</evidence>
<dbReference type="SUPFAM" id="SSF46689">
    <property type="entry name" value="Homeodomain-like"/>
    <property type="match status" value="1"/>
</dbReference>
<feature type="transmembrane region" description="Helical" evidence="4">
    <location>
        <begin position="99"/>
        <end position="118"/>
    </location>
</feature>
<keyword evidence="4" id="KW-1133">Transmembrane helix</keyword>
<dbReference type="PANTHER" id="PTHR43280">
    <property type="entry name" value="ARAC-FAMILY TRANSCRIPTIONAL REGULATOR"/>
    <property type="match status" value="1"/>
</dbReference>
<feature type="transmembrane region" description="Helical" evidence="4">
    <location>
        <begin position="6"/>
        <end position="25"/>
    </location>
</feature>
<feature type="transmembrane region" description="Helical" evidence="4">
    <location>
        <begin position="32"/>
        <end position="50"/>
    </location>
</feature>
<feature type="transmembrane region" description="Helical" evidence="4">
    <location>
        <begin position="70"/>
        <end position="87"/>
    </location>
</feature>
<protein>
    <submittedName>
        <fullName evidence="6">Helix-turn-helix domain-containing protein</fullName>
    </submittedName>
</protein>
<dbReference type="RefSeq" id="WP_250430469.1">
    <property type="nucleotide sequence ID" value="NZ_JALPRR010000003.1"/>
</dbReference>
<feature type="transmembrane region" description="Helical" evidence="4">
    <location>
        <begin position="214"/>
        <end position="233"/>
    </location>
</feature>
<dbReference type="Pfam" id="PF12833">
    <property type="entry name" value="HTH_18"/>
    <property type="match status" value="1"/>
</dbReference>
<dbReference type="InterPro" id="IPR018060">
    <property type="entry name" value="HTH_AraC"/>
</dbReference>
<proteinExistence type="predicted"/>
<dbReference type="EMBL" id="JBHUIM010000002">
    <property type="protein sequence ID" value="MFD2247520.1"/>
    <property type="molecule type" value="Genomic_DNA"/>
</dbReference>
<keyword evidence="1" id="KW-0805">Transcription regulation</keyword>
<evidence type="ECO:0000259" key="5">
    <source>
        <dbReference type="PROSITE" id="PS01124"/>
    </source>
</evidence>
<dbReference type="SMART" id="SM00342">
    <property type="entry name" value="HTH_ARAC"/>
    <property type="match status" value="1"/>
</dbReference>
<dbReference type="Gene3D" id="1.10.10.60">
    <property type="entry name" value="Homeodomain-like"/>
    <property type="match status" value="2"/>
</dbReference>
<accession>A0ABW5D1S8</accession>
<organism evidence="6 7">
    <name type="scientific">Pontibacter ruber</name>
    <dbReference type="NCBI Taxonomy" id="1343895"/>
    <lineage>
        <taxon>Bacteria</taxon>
        <taxon>Pseudomonadati</taxon>
        <taxon>Bacteroidota</taxon>
        <taxon>Cytophagia</taxon>
        <taxon>Cytophagales</taxon>
        <taxon>Hymenobacteraceae</taxon>
        <taxon>Pontibacter</taxon>
    </lineage>
</organism>
<sequence length="399" mass="45781">MSLFALQVILVAGAVQGLLLSAILFTRKKNVLANRLLSMLILLVSFQSVLAGFDTREFFMAFPHLSKVGWLLPSLFGPLLFLFTKKLTSENPAWRRYEWLHFTPFFLIFLYLLPYYLQSAEAKMAYLNDFEKASEDDFGVLNQLLNLLHLSYGLAALLLIRKHEQRILHNFSEIRKVRLRWLKQFIVLVFFTILFGVTIFYARKWNLPFLTGFYHYHYLGVIICIYWIGYKALSQPSIFQRSLALTAVPQPAVVPEPEAPEDTAPPVATKYERSGISEEAVDAYLLQLLEYMQEQKPYQNSDLTIQELAEAIGMAKHHLSRVINERLGKNFFEFVNEYRVNEAKRLLVHPNFSHYTTLAIAMEAGFNSKATFNAVFKKLTSMTPTAYAAQEKAAAAHPA</sequence>
<evidence type="ECO:0000256" key="1">
    <source>
        <dbReference type="ARBA" id="ARBA00023015"/>
    </source>
</evidence>
<feature type="transmembrane region" description="Helical" evidence="4">
    <location>
        <begin position="181"/>
        <end position="202"/>
    </location>
</feature>
<evidence type="ECO:0000313" key="7">
    <source>
        <dbReference type="Proteomes" id="UP001597374"/>
    </source>
</evidence>